<dbReference type="AlphaFoldDB" id="A0A6A8AGU4"/>
<evidence type="ECO:0000256" key="6">
    <source>
        <dbReference type="ARBA" id="ARBA00022842"/>
    </source>
</evidence>
<comment type="caution">
    <text evidence="9">The sequence shown here is derived from an EMBL/GenBank/DDBJ whole genome shotgun (WGS) entry which is preliminary data.</text>
</comment>
<organism evidence="9 10">
    <name type="scientific">Endobacterium cereale</name>
    <dbReference type="NCBI Taxonomy" id="2663029"/>
    <lineage>
        <taxon>Bacteria</taxon>
        <taxon>Pseudomonadati</taxon>
        <taxon>Pseudomonadota</taxon>
        <taxon>Alphaproteobacteria</taxon>
        <taxon>Hyphomicrobiales</taxon>
        <taxon>Rhizobiaceae</taxon>
        <taxon>Endobacterium</taxon>
    </lineage>
</organism>
<dbReference type="Proteomes" id="UP000435138">
    <property type="component" value="Unassembled WGS sequence"/>
</dbReference>
<comment type="cofactor">
    <cofactor evidence="1">
        <name>Mg(2+)</name>
        <dbReference type="ChEBI" id="CHEBI:18420"/>
    </cofactor>
</comment>
<protein>
    <submittedName>
        <fullName evidence="9">PIN domain-containing protein</fullName>
    </submittedName>
</protein>
<evidence type="ECO:0000256" key="1">
    <source>
        <dbReference type="ARBA" id="ARBA00001946"/>
    </source>
</evidence>
<dbReference type="SUPFAM" id="SSF88723">
    <property type="entry name" value="PIN domain-like"/>
    <property type="match status" value="1"/>
</dbReference>
<evidence type="ECO:0000313" key="10">
    <source>
        <dbReference type="Proteomes" id="UP000435138"/>
    </source>
</evidence>
<dbReference type="Gene3D" id="3.40.50.1010">
    <property type="entry name" value="5'-nuclease"/>
    <property type="match status" value="1"/>
</dbReference>
<feature type="domain" description="PIN" evidence="8">
    <location>
        <begin position="4"/>
        <end position="118"/>
    </location>
</feature>
<keyword evidence="10" id="KW-1185">Reference proteome</keyword>
<evidence type="ECO:0000256" key="5">
    <source>
        <dbReference type="ARBA" id="ARBA00022801"/>
    </source>
</evidence>
<keyword evidence="2" id="KW-1277">Toxin-antitoxin system</keyword>
<name>A0A6A8AGU4_9HYPH</name>
<keyword evidence="4" id="KW-0479">Metal-binding</keyword>
<evidence type="ECO:0000256" key="3">
    <source>
        <dbReference type="ARBA" id="ARBA00022722"/>
    </source>
</evidence>
<reference evidence="9 10" key="1">
    <citation type="submission" date="2019-11" db="EMBL/GenBank/DDBJ databases">
        <title>Genome analysis of Rhizobacterium cereale a novel genus and species isolated from maize roots in North Spain.</title>
        <authorList>
            <person name="Menendez E."/>
            <person name="Flores-Felix J.D."/>
            <person name="Ramirez-Bahena M.-H."/>
            <person name="Igual J.M."/>
            <person name="Garcia-Fraile P."/>
            <person name="Peix A."/>
            <person name="Velazquez E."/>
        </authorList>
    </citation>
    <scope>NUCLEOTIDE SEQUENCE [LARGE SCALE GENOMIC DNA]</scope>
    <source>
        <strain evidence="9 10">RZME27</strain>
    </source>
</reference>
<dbReference type="PANTHER" id="PTHR33653:SF1">
    <property type="entry name" value="RIBONUCLEASE VAPC2"/>
    <property type="match status" value="1"/>
</dbReference>
<sequence>MTTLVDTNILVDLAVRDETWLDWSRAQLLAAMQRGNVVINQIIFSEFSYRYDDLDTVEALLPREQFIRENLPWPAAFAASYAFRRYRSAGGKRERVLPDFLIGAHATIRGYKLLTRDPSGYRNYFPGIDLISPDTHPLSGQAT</sequence>
<gene>
    <name evidence="9" type="ORF">GAO09_28905</name>
</gene>
<evidence type="ECO:0000256" key="7">
    <source>
        <dbReference type="ARBA" id="ARBA00038093"/>
    </source>
</evidence>
<dbReference type="GO" id="GO:0016787">
    <property type="term" value="F:hydrolase activity"/>
    <property type="evidence" value="ECO:0007669"/>
    <property type="project" value="UniProtKB-KW"/>
</dbReference>
<dbReference type="GO" id="GO:0046872">
    <property type="term" value="F:metal ion binding"/>
    <property type="evidence" value="ECO:0007669"/>
    <property type="project" value="UniProtKB-KW"/>
</dbReference>
<dbReference type="EMBL" id="WIXI01000051">
    <property type="protein sequence ID" value="MQY50054.1"/>
    <property type="molecule type" value="Genomic_DNA"/>
</dbReference>
<dbReference type="InterPro" id="IPR002716">
    <property type="entry name" value="PIN_dom"/>
</dbReference>
<evidence type="ECO:0000256" key="2">
    <source>
        <dbReference type="ARBA" id="ARBA00022649"/>
    </source>
</evidence>
<accession>A0A6A8AGU4</accession>
<keyword evidence="3" id="KW-0540">Nuclease</keyword>
<comment type="similarity">
    <text evidence="7">Belongs to the PINc/VapC protein family.</text>
</comment>
<dbReference type="GO" id="GO:0004518">
    <property type="term" value="F:nuclease activity"/>
    <property type="evidence" value="ECO:0007669"/>
    <property type="project" value="UniProtKB-KW"/>
</dbReference>
<proteinExistence type="inferred from homology"/>
<dbReference type="InterPro" id="IPR029060">
    <property type="entry name" value="PIN-like_dom_sf"/>
</dbReference>
<evidence type="ECO:0000256" key="4">
    <source>
        <dbReference type="ARBA" id="ARBA00022723"/>
    </source>
</evidence>
<evidence type="ECO:0000259" key="8">
    <source>
        <dbReference type="Pfam" id="PF01850"/>
    </source>
</evidence>
<dbReference type="Pfam" id="PF01850">
    <property type="entry name" value="PIN"/>
    <property type="match status" value="1"/>
</dbReference>
<dbReference type="InterPro" id="IPR050556">
    <property type="entry name" value="Type_II_TA_system_RNase"/>
</dbReference>
<keyword evidence="6" id="KW-0460">Magnesium</keyword>
<keyword evidence="5" id="KW-0378">Hydrolase</keyword>
<dbReference type="RefSeq" id="WP_153360331.1">
    <property type="nucleotide sequence ID" value="NZ_JAYKOO010000004.1"/>
</dbReference>
<dbReference type="PANTHER" id="PTHR33653">
    <property type="entry name" value="RIBONUCLEASE VAPC2"/>
    <property type="match status" value="1"/>
</dbReference>
<evidence type="ECO:0000313" key="9">
    <source>
        <dbReference type="EMBL" id="MQY50054.1"/>
    </source>
</evidence>